<dbReference type="Pfam" id="PF13936">
    <property type="entry name" value="HTH_38"/>
    <property type="match status" value="1"/>
</dbReference>
<evidence type="ECO:0000313" key="2">
    <source>
        <dbReference type="EMBL" id="GAA0559244.1"/>
    </source>
</evidence>
<dbReference type="Proteomes" id="UP001500729">
    <property type="component" value="Unassembled WGS sequence"/>
</dbReference>
<name>A0ABN1E509_SACER</name>
<accession>A0ABN1E509</accession>
<dbReference type="SUPFAM" id="SSF46689">
    <property type="entry name" value="Homeodomain-like"/>
    <property type="match status" value="1"/>
</dbReference>
<dbReference type="PANTHER" id="PTHR10948:SF23">
    <property type="entry name" value="TRANSPOSASE INSI FOR INSERTION SEQUENCE ELEMENT IS30A-RELATED"/>
    <property type="match status" value="1"/>
</dbReference>
<comment type="caution">
    <text evidence="2">The sequence shown here is derived from an EMBL/GenBank/DDBJ whole genome shotgun (WGS) entry which is preliminary data.</text>
</comment>
<organism evidence="2 3">
    <name type="scientific">Saccharopolyspora erythraea</name>
    <name type="common">Streptomyces erythraeus</name>
    <dbReference type="NCBI Taxonomy" id="1836"/>
    <lineage>
        <taxon>Bacteria</taxon>
        <taxon>Bacillati</taxon>
        <taxon>Actinomycetota</taxon>
        <taxon>Actinomycetes</taxon>
        <taxon>Pseudonocardiales</taxon>
        <taxon>Pseudonocardiaceae</taxon>
        <taxon>Saccharopolyspora</taxon>
    </lineage>
</organism>
<dbReference type="RefSeq" id="WP_009950274.1">
    <property type="nucleotide sequence ID" value="NZ_BAAAGS010000080.1"/>
</dbReference>
<keyword evidence="3" id="KW-1185">Reference proteome</keyword>
<reference evidence="2 3" key="1">
    <citation type="journal article" date="2019" name="Int. J. Syst. Evol. Microbiol.">
        <title>The Global Catalogue of Microorganisms (GCM) 10K type strain sequencing project: providing services to taxonomists for standard genome sequencing and annotation.</title>
        <authorList>
            <consortium name="The Broad Institute Genomics Platform"/>
            <consortium name="The Broad Institute Genome Sequencing Center for Infectious Disease"/>
            <person name="Wu L."/>
            <person name="Ma J."/>
        </authorList>
    </citation>
    <scope>NUCLEOTIDE SEQUENCE [LARGE SCALE GENOMIC DNA]</scope>
    <source>
        <strain evidence="2 3">JCM 10303</strain>
    </source>
</reference>
<evidence type="ECO:0000313" key="3">
    <source>
        <dbReference type="Proteomes" id="UP001500729"/>
    </source>
</evidence>
<dbReference type="InterPro" id="IPR025246">
    <property type="entry name" value="IS30-like_HTH"/>
</dbReference>
<protein>
    <recommendedName>
        <fullName evidence="1">Transposase IS30-like HTH domain-containing protein</fullName>
    </recommendedName>
</protein>
<dbReference type="InterPro" id="IPR051917">
    <property type="entry name" value="Transposase-Integrase"/>
</dbReference>
<dbReference type="PANTHER" id="PTHR10948">
    <property type="entry name" value="TRANSPOSASE"/>
    <property type="match status" value="1"/>
</dbReference>
<dbReference type="EMBL" id="BAAAGS010000080">
    <property type="protein sequence ID" value="GAA0559244.1"/>
    <property type="molecule type" value="Genomic_DNA"/>
</dbReference>
<sequence length="113" mass="12377">MVPAGWRGDQQRESEISGRYLSLAGREEIAILHAWGHGRAEIARRLKRHRSTIGRELDRNTTGRDGYRASTAQVAAEQRAKRYCSATREAGDRRTAVAPAGSSACSSCCCSRA</sequence>
<proteinExistence type="predicted"/>
<evidence type="ECO:0000259" key="1">
    <source>
        <dbReference type="Pfam" id="PF13936"/>
    </source>
</evidence>
<gene>
    <name evidence="2" type="ORF">GCM10009533_65720</name>
</gene>
<feature type="domain" description="Transposase IS30-like HTH" evidence="1">
    <location>
        <begin position="17"/>
        <end position="60"/>
    </location>
</feature>
<dbReference type="InterPro" id="IPR009057">
    <property type="entry name" value="Homeodomain-like_sf"/>
</dbReference>